<gene>
    <name evidence="2" type="ORF">GCM10023313_18790</name>
</gene>
<dbReference type="EMBL" id="BAABJI010000002">
    <property type="protein sequence ID" value="GAA4915534.1"/>
    <property type="molecule type" value="Genomic_DNA"/>
</dbReference>
<evidence type="ECO:0000313" key="3">
    <source>
        <dbReference type="Proteomes" id="UP001501436"/>
    </source>
</evidence>
<evidence type="ECO:0000256" key="1">
    <source>
        <dbReference type="SAM" id="Phobius"/>
    </source>
</evidence>
<keyword evidence="3" id="KW-1185">Reference proteome</keyword>
<evidence type="ECO:0008006" key="4">
    <source>
        <dbReference type="Google" id="ProtNLM"/>
    </source>
</evidence>
<reference evidence="3" key="1">
    <citation type="journal article" date="2019" name="Int. J. Syst. Evol. Microbiol.">
        <title>The Global Catalogue of Microorganisms (GCM) 10K type strain sequencing project: providing services to taxonomists for standard genome sequencing and annotation.</title>
        <authorList>
            <consortium name="The Broad Institute Genomics Platform"/>
            <consortium name="The Broad Institute Genome Sequencing Center for Infectious Disease"/>
            <person name="Wu L."/>
            <person name="Ma J."/>
        </authorList>
    </citation>
    <scope>NUCLEOTIDE SEQUENCE [LARGE SCALE GENOMIC DNA]</scope>
    <source>
        <strain evidence="3">JCM 18283</strain>
    </source>
</reference>
<dbReference type="Gene3D" id="1.25.40.10">
    <property type="entry name" value="Tetratricopeptide repeat domain"/>
    <property type="match status" value="1"/>
</dbReference>
<keyword evidence="1" id="KW-0812">Transmembrane</keyword>
<feature type="transmembrane region" description="Helical" evidence="1">
    <location>
        <begin position="371"/>
        <end position="391"/>
    </location>
</feature>
<proteinExistence type="predicted"/>
<sequence length="472" mass="55022">MVHVRASELDSVFVTRALQHNLPGVNDGDLARYLNTFFVKVPKSRIDNSRQRVFTYIKRYRANEGVAFKLFVNGIIQKRFFKYSKARVDFDRAITMAEKSRNHFLLYALQTNQAFIEAAVGNSAEAMVRYRLAQKQASLLDDIDRHILLAINISDLYYKNNLFRQAVQYLDQAQAMAGARRSSNFQHENFIYFNKVEIYFRQNRLDSLRKYKDLLSKRDKKTAGIYEFKKRASYLWSIAKKHHRKAIDQINTLRSDEKYPLSDEDLIYLADTYYKAGINDSAKKTIDHVVNTSPHNDNPFLRYHLYNMLGEIDMKDGDSVEASKKFKIALANLQTYTGHMVQVANISSEMKIDQIAADFIHKEEAYKRQRLVLIFIIVVSVLLIVITIIFYRGVKQRHYYEQLLHKAKHQELAFINSHEVRRHLSNILGLVSLVKQKNITDEKEQDRIINMLDDSATSLDTAIKNISEKLDN</sequence>
<protein>
    <recommendedName>
        <fullName evidence="4">Tetratricopeptide repeat protein</fullName>
    </recommendedName>
</protein>
<evidence type="ECO:0000313" key="2">
    <source>
        <dbReference type="EMBL" id="GAA4915534.1"/>
    </source>
</evidence>
<keyword evidence="1" id="KW-0472">Membrane</keyword>
<organism evidence="2 3">
    <name type="scientific">Mucilaginibacter defluvii</name>
    <dbReference type="NCBI Taxonomy" id="1196019"/>
    <lineage>
        <taxon>Bacteria</taxon>
        <taxon>Pseudomonadati</taxon>
        <taxon>Bacteroidota</taxon>
        <taxon>Sphingobacteriia</taxon>
        <taxon>Sphingobacteriales</taxon>
        <taxon>Sphingobacteriaceae</taxon>
        <taxon>Mucilaginibacter</taxon>
    </lineage>
</organism>
<comment type="caution">
    <text evidence="2">The sequence shown here is derived from an EMBL/GenBank/DDBJ whole genome shotgun (WGS) entry which is preliminary data.</text>
</comment>
<dbReference type="Proteomes" id="UP001501436">
    <property type="component" value="Unassembled WGS sequence"/>
</dbReference>
<dbReference type="SUPFAM" id="SSF48452">
    <property type="entry name" value="TPR-like"/>
    <property type="match status" value="2"/>
</dbReference>
<dbReference type="InterPro" id="IPR011990">
    <property type="entry name" value="TPR-like_helical_dom_sf"/>
</dbReference>
<name>A0ABP9G1M3_9SPHI</name>
<keyword evidence="1" id="KW-1133">Transmembrane helix</keyword>
<dbReference type="RefSeq" id="WP_345330936.1">
    <property type="nucleotide sequence ID" value="NZ_BAABJI010000002.1"/>
</dbReference>
<accession>A0ABP9G1M3</accession>